<dbReference type="AlphaFoldDB" id="A0A8X6T4U1"/>
<dbReference type="InterPro" id="IPR036397">
    <property type="entry name" value="RNaseH_sf"/>
</dbReference>
<organism evidence="2 3">
    <name type="scientific">Trichonephila clavipes</name>
    <name type="common">Golden silk orbweaver</name>
    <name type="synonym">Nephila clavipes</name>
    <dbReference type="NCBI Taxonomy" id="2585209"/>
    <lineage>
        <taxon>Eukaryota</taxon>
        <taxon>Metazoa</taxon>
        <taxon>Ecdysozoa</taxon>
        <taxon>Arthropoda</taxon>
        <taxon>Chelicerata</taxon>
        <taxon>Arachnida</taxon>
        <taxon>Araneae</taxon>
        <taxon>Araneomorphae</taxon>
        <taxon>Entelegynae</taxon>
        <taxon>Araneoidea</taxon>
        <taxon>Nephilidae</taxon>
        <taxon>Trichonephila</taxon>
    </lineage>
</organism>
<dbReference type="GO" id="GO:0003676">
    <property type="term" value="F:nucleic acid binding"/>
    <property type="evidence" value="ECO:0007669"/>
    <property type="project" value="InterPro"/>
</dbReference>
<comment type="caution">
    <text evidence="2">The sequence shown here is derived from an EMBL/GenBank/DDBJ whole genome shotgun (WGS) entry which is preliminary data.</text>
</comment>
<gene>
    <name evidence="2" type="primary">X975_08537</name>
    <name evidence="2" type="ORF">TNCV_2398731</name>
</gene>
<keyword evidence="3" id="KW-1185">Reference proteome</keyword>
<protein>
    <submittedName>
        <fullName evidence="2">Transposable element Tc1 transposase</fullName>
    </submittedName>
</protein>
<dbReference type="EMBL" id="BMAU01021349">
    <property type="protein sequence ID" value="GFY18648.1"/>
    <property type="molecule type" value="Genomic_DNA"/>
</dbReference>
<evidence type="ECO:0000313" key="3">
    <source>
        <dbReference type="Proteomes" id="UP000887159"/>
    </source>
</evidence>
<sequence>MNCVKNESGFCLLHHDGRIPVWRHRGERLLNCCVMYRHTGPVPGVMVWNGAYQTVDKNLPPSLIHPFCVSHYNDESLFLHRVGNMCHSPDYTIGGNETNNERKKTPEVVPFHQGIPGTIFQQDNARPHVAKTVGDFCSAQHVQLLSWPAYSPDISPIEHVWDYDGRCLARDPRPAASKHELLLRMQAKWSSLLQADIQNVFDSMPRRIAALIAARGGCTKY</sequence>
<dbReference type="Pfam" id="PF13358">
    <property type="entry name" value="DDE_3"/>
    <property type="match status" value="1"/>
</dbReference>
<dbReference type="Proteomes" id="UP000887159">
    <property type="component" value="Unassembled WGS sequence"/>
</dbReference>
<evidence type="ECO:0000259" key="1">
    <source>
        <dbReference type="Pfam" id="PF13358"/>
    </source>
</evidence>
<dbReference type="Gene3D" id="3.30.420.10">
    <property type="entry name" value="Ribonuclease H-like superfamily/Ribonuclease H"/>
    <property type="match status" value="1"/>
</dbReference>
<accession>A0A8X6T4U1</accession>
<reference evidence="2" key="1">
    <citation type="submission" date="2020-08" db="EMBL/GenBank/DDBJ databases">
        <title>Multicomponent nature underlies the extraordinary mechanical properties of spider dragline silk.</title>
        <authorList>
            <person name="Kono N."/>
            <person name="Nakamura H."/>
            <person name="Mori M."/>
            <person name="Yoshida Y."/>
            <person name="Ohtoshi R."/>
            <person name="Malay A.D."/>
            <person name="Moran D.A.P."/>
            <person name="Tomita M."/>
            <person name="Numata K."/>
            <person name="Arakawa K."/>
        </authorList>
    </citation>
    <scope>NUCLEOTIDE SEQUENCE</scope>
</reference>
<feature type="domain" description="Tc1-like transposase DDE" evidence="1">
    <location>
        <begin position="118"/>
        <end position="162"/>
    </location>
</feature>
<name>A0A8X6T4U1_TRICX</name>
<dbReference type="InterPro" id="IPR038717">
    <property type="entry name" value="Tc1-like_DDE_dom"/>
</dbReference>
<evidence type="ECO:0000313" key="2">
    <source>
        <dbReference type="EMBL" id="GFY18648.1"/>
    </source>
</evidence>
<proteinExistence type="predicted"/>